<gene>
    <name evidence="1" type="ORF">MCB1EB_0914</name>
</gene>
<keyword evidence="2" id="KW-1185">Reference proteome</keyword>
<dbReference type="RefSeq" id="WP_052393709.1">
    <property type="nucleotide sequence ID" value="NZ_AP018150.1"/>
</dbReference>
<dbReference type="AlphaFoldDB" id="A0A2Z6EVG6"/>
<organism evidence="1 2">
    <name type="scientific">Mycoavidus cysteinexigens</name>
    <dbReference type="NCBI Taxonomy" id="1553431"/>
    <lineage>
        <taxon>Bacteria</taxon>
        <taxon>Pseudomonadati</taxon>
        <taxon>Pseudomonadota</taxon>
        <taxon>Betaproteobacteria</taxon>
        <taxon>Burkholderiales</taxon>
        <taxon>Burkholderiaceae</taxon>
        <taxon>Mycoavidus</taxon>
    </lineage>
</organism>
<name>A0A2Z6EVG6_9BURK</name>
<dbReference type="EMBL" id="AP018150">
    <property type="protein sequence ID" value="BBE09075.1"/>
    <property type="molecule type" value="Genomic_DNA"/>
</dbReference>
<reference evidence="1 2" key="1">
    <citation type="journal article" date="2018" name="Microbes Environ.">
        <title>Comparative Genomic Insights into Endofungal Lifestyles of Two Bacterial Endosymbionts, Mycoavidus cysteinexigens and Burkholderia rhizoxinica.</title>
        <authorList>
            <person name="Sharmin D."/>
            <person name="Guo Y."/>
            <person name="Nishizawa T."/>
            <person name="Ohshima S."/>
            <person name="Sato Y."/>
            <person name="Takashima Y."/>
            <person name="Narisawa K."/>
            <person name="Ohta H."/>
        </authorList>
    </citation>
    <scope>NUCLEOTIDE SEQUENCE [LARGE SCALE GENOMIC DNA]</scope>
    <source>
        <strain evidence="1 2">B1-EB</strain>
    </source>
</reference>
<dbReference type="KEGG" id="mcys:MCB1EB_0914"/>
<sequence>MDDFFNETELERTLNHISNPTKEIFNGAKLYKAIDKIKGVIRMGDFFYIDTALMNHLEVFDSIKEFSHVLKFDGTVNRDKTDKAKGRKVSK</sequence>
<protein>
    <submittedName>
        <fullName evidence="1">Uncharacterized protein</fullName>
    </submittedName>
</protein>
<evidence type="ECO:0000313" key="2">
    <source>
        <dbReference type="Proteomes" id="UP000282597"/>
    </source>
</evidence>
<evidence type="ECO:0000313" key="1">
    <source>
        <dbReference type="EMBL" id="BBE09075.1"/>
    </source>
</evidence>
<dbReference type="Proteomes" id="UP000282597">
    <property type="component" value="Chromosome"/>
</dbReference>
<proteinExistence type="predicted"/>
<accession>A0A2Z6EVG6</accession>